<keyword evidence="6" id="KW-0520">NAD</keyword>
<evidence type="ECO:0000259" key="10">
    <source>
        <dbReference type="PROSITE" id="PS50075"/>
    </source>
</evidence>
<keyword evidence="1 9" id="KW-0444">Lipid biosynthesis</keyword>
<dbReference type="InterPro" id="IPR008278">
    <property type="entry name" value="4-PPantetheinyl_Trfase_dom"/>
</dbReference>
<dbReference type="InterPro" id="IPR004568">
    <property type="entry name" value="Ppantetheine-prot_Trfase_dom"/>
</dbReference>
<dbReference type="Pfam" id="PF01648">
    <property type="entry name" value="ACPS"/>
    <property type="match status" value="1"/>
</dbReference>
<evidence type="ECO:0000256" key="6">
    <source>
        <dbReference type="ARBA" id="ARBA00023027"/>
    </source>
</evidence>
<evidence type="ECO:0000256" key="9">
    <source>
        <dbReference type="HAMAP-Rule" id="MF_00101"/>
    </source>
</evidence>
<comment type="subcellular location">
    <subcellularLocation>
        <location evidence="9">Cytoplasm</location>
    </subcellularLocation>
</comment>
<dbReference type="NCBIfam" id="TIGR00556">
    <property type="entry name" value="pantethn_trn"/>
    <property type="match status" value="1"/>
</dbReference>
<dbReference type="HAMAP" id="MF_00101">
    <property type="entry name" value="AcpS"/>
    <property type="match status" value="1"/>
</dbReference>
<keyword evidence="4 9" id="KW-0276">Fatty acid metabolism</keyword>
<feature type="binding site" evidence="9">
    <location>
        <position position="82"/>
    </location>
    <ligand>
        <name>Mg(2+)</name>
        <dbReference type="ChEBI" id="CHEBI:18420"/>
    </ligand>
</feature>
<keyword evidence="5 9" id="KW-0460">Magnesium</keyword>
<name>A0ABP8W3L5_9MICO</name>
<keyword evidence="2 9" id="KW-0808">Transferase</keyword>
<dbReference type="Gene3D" id="3.90.470.20">
    <property type="entry name" value="4'-phosphopantetheinyl transferase domain"/>
    <property type="match status" value="1"/>
</dbReference>
<dbReference type="EC" id="2.7.8.7" evidence="9"/>
<dbReference type="NCBIfam" id="NF005480">
    <property type="entry name" value="PRK07081.1"/>
    <property type="match status" value="1"/>
</dbReference>
<evidence type="ECO:0000256" key="7">
    <source>
        <dbReference type="ARBA" id="ARBA00023098"/>
    </source>
</evidence>
<evidence type="ECO:0000256" key="5">
    <source>
        <dbReference type="ARBA" id="ARBA00022842"/>
    </source>
</evidence>
<dbReference type="SUPFAM" id="SSF56214">
    <property type="entry name" value="4'-phosphopantetheinyl transferase"/>
    <property type="match status" value="1"/>
</dbReference>
<evidence type="ECO:0000313" key="12">
    <source>
        <dbReference type="Proteomes" id="UP001501295"/>
    </source>
</evidence>
<keyword evidence="9" id="KW-0963">Cytoplasm</keyword>
<comment type="function">
    <text evidence="9">Transfers the 4'-phosphopantetheine moiety from coenzyme A to a Ser of acyl-carrier-protein.</text>
</comment>
<keyword evidence="8 9" id="KW-0275">Fatty acid biosynthesis</keyword>
<keyword evidence="12" id="KW-1185">Reference proteome</keyword>
<dbReference type="Proteomes" id="UP001501295">
    <property type="component" value="Unassembled WGS sequence"/>
</dbReference>
<proteinExistence type="inferred from homology"/>
<evidence type="ECO:0000256" key="2">
    <source>
        <dbReference type="ARBA" id="ARBA00022679"/>
    </source>
</evidence>
<comment type="similarity">
    <text evidence="9">Belongs to the P-Pant transferase superfamily. AcpS family.</text>
</comment>
<dbReference type="PROSITE" id="PS50075">
    <property type="entry name" value="CARRIER"/>
    <property type="match status" value="1"/>
</dbReference>
<dbReference type="InterPro" id="IPR009081">
    <property type="entry name" value="PP-bd_ACP"/>
</dbReference>
<evidence type="ECO:0000256" key="4">
    <source>
        <dbReference type="ARBA" id="ARBA00022832"/>
    </source>
</evidence>
<dbReference type="EMBL" id="BAABLM010000005">
    <property type="protein sequence ID" value="GAA4679836.1"/>
    <property type="molecule type" value="Genomic_DNA"/>
</dbReference>
<dbReference type="Gene3D" id="1.10.1200.10">
    <property type="entry name" value="ACP-like"/>
    <property type="match status" value="1"/>
</dbReference>
<comment type="catalytic activity">
    <reaction evidence="9">
        <text>apo-[ACP] + CoA = holo-[ACP] + adenosine 3',5'-bisphosphate + H(+)</text>
        <dbReference type="Rhea" id="RHEA:12068"/>
        <dbReference type="Rhea" id="RHEA-COMP:9685"/>
        <dbReference type="Rhea" id="RHEA-COMP:9690"/>
        <dbReference type="ChEBI" id="CHEBI:15378"/>
        <dbReference type="ChEBI" id="CHEBI:29999"/>
        <dbReference type="ChEBI" id="CHEBI:57287"/>
        <dbReference type="ChEBI" id="CHEBI:58343"/>
        <dbReference type="ChEBI" id="CHEBI:64479"/>
        <dbReference type="EC" id="2.7.8.7"/>
    </reaction>
</comment>
<dbReference type="SUPFAM" id="SSF47336">
    <property type="entry name" value="ACP-like"/>
    <property type="match status" value="1"/>
</dbReference>
<evidence type="ECO:0000256" key="8">
    <source>
        <dbReference type="ARBA" id="ARBA00023160"/>
    </source>
</evidence>
<reference evidence="12" key="1">
    <citation type="journal article" date="2019" name="Int. J. Syst. Evol. Microbiol.">
        <title>The Global Catalogue of Microorganisms (GCM) 10K type strain sequencing project: providing services to taxonomists for standard genome sequencing and annotation.</title>
        <authorList>
            <consortium name="The Broad Institute Genomics Platform"/>
            <consortium name="The Broad Institute Genome Sequencing Center for Infectious Disease"/>
            <person name="Wu L."/>
            <person name="Ma J."/>
        </authorList>
    </citation>
    <scope>NUCLEOTIDE SEQUENCE [LARGE SCALE GENOMIC DNA]</scope>
    <source>
        <strain evidence="12">JCM 18956</strain>
    </source>
</reference>
<organism evidence="11 12">
    <name type="scientific">Frondihabitans cladoniiphilus</name>
    <dbReference type="NCBI Taxonomy" id="715785"/>
    <lineage>
        <taxon>Bacteria</taxon>
        <taxon>Bacillati</taxon>
        <taxon>Actinomycetota</taxon>
        <taxon>Actinomycetes</taxon>
        <taxon>Micrococcales</taxon>
        <taxon>Microbacteriaceae</taxon>
        <taxon>Frondihabitans</taxon>
    </lineage>
</organism>
<comment type="cofactor">
    <cofactor evidence="9">
        <name>Mg(2+)</name>
        <dbReference type="ChEBI" id="CHEBI:18420"/>
    </cofactor>
</comment>
<dbReference type="InterPro" id="IPR002582">
    <property type="entry name" value="ACPS"/>
</dbReference>
<dbReference type="RefSeq" id="WP_345376345.1">
    <property type="nucleotide sequence ID" value="NZ_BAABLM010000005.1"/>
</dbReference>
<dbReference type="InterPro" id="IPR037143">
    <property type="entry name" value="4-PPantetheinyl_Trfase_dom_sf"/>
</dbReference>
<accession>A0ABP8W3L5</accession>
<protein>
    <recommendedName>
        <fullName evidence="9">Holo-[acyl-carrier-protein] synthase</fullName>
        <shortName evidence="9">Holo-ACP synthase</shortName>
        <ecNumber evidence="9">2.7.8.7</ecNumber>
    </recommendedName>
    <alternativeName>
        <fullName evidence="9">4'-phosphopantetheinyl transferase AcpS</fullName>
    </alternativeName>
</protein>
<gene>
    <name evidence="9" type="primary">acpS</name>
    <name evidence="11" type="ORF">GCM10025780_26170</name>
</gene>
<evidence type="ECO:0000256" key="1">
    <source>
        <dbReference type="ARBA" id="ARBA00022516"/>
    </source>
</evidence>
<feature type="binding site" evidence="9">
    <location>
        <position position="36"/>
    </location>
    <ligand>
        <name>Mg(2+)</name>
        <dbReference type="ChEBI" id="CHEBI:18420"/>
    </ligand>
</feature>
<evidence type="ECO:0000256" key="3">
    <source>
        <dbReference type="ARBA" id="ARBA00022723"/>
    </source>
</evidence>
<feature type="domain" description="Carrier" evidence="10">
    <location>
        <begin position="156"/>
        <end position="234"/>
    </location>
</feature>
<keyword evidence="7 9" id="KW-0443">Lipid metabolism</keyword>
<sequence length="236" mass="25250">MFVQSLGVDHRAVGSALAAELVSRVDSTTVPRIGSDLVSVADVEGSISAFGDQYLDRVFTALELVQSERTPERLAARFAGKEAVVKILRTSRSTAIPYRDIEIALGPSGAPHVRLHGHAASHARTQGIGHIAVSLSHDHGLAFATAITLLPRKEASSMKDTIRSVLDLHGHLTTPATEIGDADDLYKRGLTSHATVNVMLALEEELDLEFPDELLTRDTFASIDALDAAARSLENA</sequence>
<dbReference type="InterPro" id="IPR036736">
    <property type="entry name" value="ACP-like_sf"/>
</dbReference>
<evidence type="ECO:0000313" key="11">
    <source>
        <dbReference type="EMBL" id="GAA4679836.1"/>
    </source>
</evidence>
<comment type="caution">
    <text evidence="11">The sequence shown here is derived from an EMBL/GenBank/DDBJ whole genome shotgun (WGS) entry which is preliminary data.</text>
</comment>
<keyword evidence="3 9" id="KW-0479">Metal-binding</keyword>